<evidence type="ECO:0000313" key="2">
    <source>
        <dbReference type="EMBL" id="CAI9777751.1"/>
    </source>
</evidence>
<dbReference type="PANTHER" id="PTHR35513:SF1">
    <property type="entry name" value="OS02G0158600 PROTEIN"/>
    <property type="match status" value="1"/>
</dbReference>
<dbReference type="InterPro" id="IPR056971">
    <property type="entry name" value="Znf-C2HC_3"/>
</dbReference>
<dbReference type="EMBL" id="OU503050">
    <property type="protein sequence ID" value="CAI9777751.1"/>
    <property type="molecule type" value="Genomic_DNA"/>
</dbReference>
<reference evidence="2" key="1">
    <citation type="submission" date="2023-05" db="EMBL/GenBank/DDBJ databases">
        <authorList>
            <person name="Huff M."/>
        </authorList>
    </citation>
    <scope>NUCLEOTIDE SEQUENCE</scope>
</reference>
<sequence>MTGMDVDMMETEANAQPQPVALNADQTEAVRNLLIMARQLIDQNKPSQSLQAVVMAMRLQGGDEAVSQALNRARELYRNKVQASAAADELASLFAECAIAEAMPSQYESSQHHVIAQSIEPDVQGTSILSESGRKQIVLDAFSDGSSFVCLQCGGLVSNNRKEEHCAFWCCKI</sequence>
<accession>A0AAD1ZY21</accession>
<feature type="domain" description="C2HC zinc finger plants" evidence="1">
    <location>
        <begin position="126"/>
        <end position="171"/>
    </location>
</feature>
<evidence type="ECO:0000259" key="1">
    <source>
        <dbReference type="Pfam" id="PF25017"/>
    </source>
</evidence>
<dbReference type="AlphaFoldDB" id="A0AAD1ZY21"/>
<protein>
    <recommendedName>
        <fullName evidence="1">C2HC zinc finger plants domain-containing protein</fullName>
    </recommendedName>
</protein>
<organism evidence="2 3">
    <name type="scientific">Fraxinus pennsylvanica</name>
    <dbReference type="NCBI Taxonomy" id="56036"/>
    <lineage>
        <taxon>Eukaryota</taxon>
        <taxon>Viridiplantae</taxon>
        <taxon>Streptophyta</taxon>
        <taxon>Embryophyta</taxon>
        <taxon>Tracheophyta</taxon>
        <taxon>Spermatophyta</taxon>
        <taxon>Magnoliopsida</taxon>
        <taxon>eudicotyledons</taxon>
        <taxon>Gunneridae</taxon>
        <taxon>Pentapetalae</taxon>
        <taxon>asterids</taxon>
        <taxon>lamiids</taxon>
        <taxon>Lamiales</taxon>
        <taxon>Oleaceae</taxon>
        <taxon>Oleeae</taxon>
        <taxon>Fraxinus</taxon>
    </lineage>
</organism>
<evidence type="ECO:0000313" key="3">
    <source>
        <dbReference type="Proteomes" id="UP000834106"/>
    </source>
</evidence>
<gene>
    <name evidence="2" type="ORF">FPE_LOCUS25181</name>
</gene>
<name>A0AAD1ZY21_9LAMI</name>
<dbReference type="Pfam" id="PF25017">
    <property type="entry name" value="zf-C2HC_3"/>
    <property type="match status" value="1"/>
</dbReference>
<proteinExistence type="predicted"/>
<dbReference type="PANTHER" id="PTHR35513">
    <property type="entry name" value="OS02G0158600 PROTEIN"/>
    <property type="match status" value="1"/>
</dbReference>
<dbReference type="Proteomes" id="UP000834106">
    <property type="component" value="Chromosome 15"/>
</dbReference>
<keyword evidence="3" id="KW-1185">Reference proteome</keyword>